<dbReference type="Proteomes" id="UP000271624">
    <property type="component" value="Unassembled WGS sequence"/>
</dbReference>
<accession>A0A433VUS7</accession>
<reference evidence="1" key="1">
    <citation type="submission" date="2018-12" db="EMBL/GenBank/DDBJ databases">
        <authorList>
            <person name="Will S."/>
            <person name="Neumann-Schaal M."/>
            <person name="Henke P."/>
        </authorList>
    </citation>
    <scope>NUCLEOTIDE SEQUENCE</scope>
    <source>
        <strain evidence="1">PCC 7102</strain>
    </source>
</reference>
<evidence type="ECO:0000313" key="1">
    <source>
        <dbReference type="EMBL" id="RUT09857.1"/>
    </source>
</evidence>
<protein>
    <submittedName>
        <fullName evidence="1">Uncharacterized protein</fullName>
    </submittedName>
</protein>
<evidence type="ECO:0000313" key="2">
    <source>
        <dbReference type="Proteomes" id="UP000271624"/>
    </source>
</evidence>
<dbReference type="EMBL" id="RSCL01000001">
    <property type="protein sequence ID" value="RUT09857.1"/>
    <property type="molecule type" value="Genomic_DNA"/>
</dbReference>
<keyword evidence="2" id="KW-1185">Reference proteome</keyword>
<dbReference type="AlphaFoldDB" id="A0A433VUS7"/>
<reference evidence="1" key="2">
    <citation type="journal article" date="2019" name="Genome Biol. Evol.">
        <title>Day and night: Metabolic profiles and evolutionary relationships of six axenic non-marine cyanobacteria.</title>
        <authorList>
            <person name="Will S.E."/>
            <person name="Henke P."/>
            <person name="Boedeker C."/>
            <person name="Huang S."/>
            <person name="Brinkmann H."/>
            <person name="Rohde M."/>
            <person name="Jarek M."/>
            <person name="Friedl T."/>
            <person name="Seufert S."/>
            <person name="Schumacher M."/>
            <person name="Overmann J."/>
            <person name="Neumann-Schaal M."/>
            <person name="Petersen J."/>
        </authorList>
    </citation>
    <scope>NUCLEOTIDE SEQUENCE [LARGE SCALE GENOMIC DNA]</scope>
    <source>
        <strain evidence="1">PCC 7102</strain>
    </source>
</reference>
<gene>
    <name evidence="1" type="ORF">DSM106972_003520</name>
</gene>
<organism evidence="1 2">
    <name type="scientific">Dulcicalothrix desertica PCC 7102</name>
    <dbReference type="NCBI Taxonomy" id="232991"/>
    <lineage>
        <taxon>Bacteria</taxon>
        <taxon>Bacillati</taxon>
        <taxon>Cyanobacteriota</taxon>
        <taxon>Cyanophyceae</taxon>
        <taxon>Nostocales</taxon>
        <taxon>Calotrichaceae</taxon>
        <taxon>Dulcicalothrix</taxon>
    </lineage>
</organism>
<name>A0A433VUS7_9CYAN</name>
<comment type="caution">
    <text evidence="1">The sequence shown here is derived from an EMBL/GenBank/DDBJ whole genome shotgun (WGS) entry which is preliminary data.</text>
</comment>
<dbReference type="RefSeq" id="WP_127078253.1">
    <property type="nucleotide sequence ID" value="NZ_RSCL01000001.1"/>
</dbReference>
<proteinExistence type="predicted"/>
<dbReference type="OrthoDB" id="426753at2"/>
<dbReference type="InterPro" id="IPR054053">
    <property type="entry name" value="DUF6887"/>
</dbReference>
<dbReference type="Pfam" id="PF21826">
    <property type="entry name" value="DUF6887"/>
    <property type="match status" value="1"/>
</dbReference>
<sequence>MMKPDFSKMTRQELRAYVLENREDDDAIEVLIKTANPNAVRYSYHLTDEQMNEILKNYLKKKQGN</sequence>